<gene>
    <name evidence="3" type="ordered locus">Dred_1800</name>
</gene>
<accession>A4J5H2</accession>
<dbReference type="RefSeq" id="WP_011878137.1">
    <property type="nucleotide sequence ID" value="NC_009253.1"/>
</dbReference>
<dbReference type="Pfam" id="PF13439">
    <property type="entry name" value="Glyco_transf_4"/>
    <property type="match status" value="1"/>
</dbReference>
<name>A4J5H2_DESRM</name>
<dbReference type="CDD" id="cd03817">
    <property type="entry name" value="GT4_UGDG-like"/>
    <property type="match status" value="1"/>
</dbReference>
<dbReference type="PANTHER" id="PTHR45947">
    <property type="entry name" value="SULFOQUINOVOSYL TRANSFERASE SQD2"/>
    <property type="match status" value="1"/>
</dbReference>
<dbReference type="KEGG" id="drm:Dred_1800"/>
<keyword evidence="4" id="KW-1185">Reference proteome</keyword>
<dbReference type="Gene3D" id="3.40.50.2000">
    <property type="entry name" value="Glycogen Phosphorylase B"/>
    <property type="match status" value="2"/>
</dbReference>
<keyword evidence="3" id="KW-0328">Glycosyltransferase</keyword>
<feature type="domain" description="Glycosyl transferase family 1" evidence="1">
    <location>
        <begin position="192"/>
        <end position="352"/>
    </location>
</feature>
<dbReference type="OrthoDB" id="9802525at2"/>
<dbReference type="Pfam" id="PF00534">
    <property type="entry name" value="Glycos_transf_1"/>
    <property type="match status" value="1"/>
</dbReference>
<proteinExistence type="predicted"/>
<evidence type="ECO:0000313" key="3">
    <source>
        <dbReference type="EMBL" id="ABO50325.1"/>
    </source>
</evidence>
<evidence type="ECO:0000259" key="1">
    <source>
        <dbReference type="Pfam" id="PF00534"/>
    </source>
</evidence>
<dbReference type="InterPro" id="IPR028098">
    <property type="entry name" value="Glyco_trans_4-like_N"/>
</dbReference>
<dbReference type="STRING" id="349161.Dred_1800"/>
<feature type="domain" description="Glycosyltransferase subfamily 4-like N-terminal" evidence="2">
    <location>
        <begin position="14"/>
        <end position="180"/>
    </location>
</feature>
<dbReference type="PANTHER" id="PTHR45947:SF3">
    <property type="entry name" value="SULFOQUINOVOSYL TRANSFERASE SQD2"/>
    <property type="match status" value="1"/>
</dbReference>
<keyword evidence="3" id="KW-0808">Transferase</keyword>
<dbReference type="InterPro" id="IPR050194">
    <property type="entry name" value="Glycosyltransferase_grp1"/>
</dbReference>
<reference evidence="3 4" key="1">
    <citation type="submission" date="2007-03" db="EMBL/GenBank/DDBJ databases">
        <title>Complete sequence of Desulfotomaculum reducens MI-1.</title>
        <authorList>
            <consortium name="US DOE Joint Genome Institute"/>
            <person name="Copeland A."/>
            <person name="Lucas S."/>
            <person name="Lapidus A."/>
            <person name="Barry K."/>
            <person name="Detter J.C."/>
            <person name="Glavina del Rio T."/>
            <person name="Hammon N."/>
            <person name="Israni S."/>
            <person name="Dalin E."/>
            <person name="Tice H."/>
            <person name="Pitluck S."/>
            <person name="Sims D."/>
            <person name="Brettin T."/>
            <person name="Bruce D."/>
            <person name="Han C."/>
            <person name="Tapia R."/>
            <person name="Schmutz J."/>
            <person name="Larimer F."/>
            <person name="Land M."/>
            <person name="Hauser L."/>
            <person name="Kyrpides N."/>
            <person name="Kim E."/>
            <person name="Tebo B.M."/>
            <person name="Richardson P."/>
        </authorList>
    </citation>
    <scope>NUCLEOTIDE SEQUENCE [LARGE SCALE GENOMIC DNA]</scope>
    <source>
        <strain evidence="3 4">MI-1</strain>
    </source>
</reference>
<dbReference type="HOGENOM" id="CLU_009583_2_0_9"/>
<organism evidence="3 4">
    <name type="scientific">Desulforamulus reducens (strain ATCC BAA-1160 / DSM 100696 / MI-1)</name>
    <name type="common">Desulfotomaculum reducens</name>
    <dbReference type="NCBI Taxonomy" id="349161"/>
    <lineage>
        <taxon>Bacteria</taxon>
        <taxon>Bacillati</taxon>
        <taxon>Bacillota</taxon>
        <taxon>Clostridia</taxon>
        <taxon>Eubacteriales</taxon>
        <taxon>Peptococcaceae</taxon>
        <taxon>Desulforamulus</taxon>
    </lineage>
</organism>
<dbReference type="CAZy" id="GT4">
    <property type="family name" value="Glycosyltransferase Family 4"/>
</dbReference>
<dbReference type="EC" id="2.4.1.157" evidence="3"/>
<dbReference type="Proteomes" id="UP000001556">
    <property type="component" value="Chromosome"/>
</dbReference>
<dbReference type="SUPFAM" id="SSF53756">
    <property type="entry name" value="UDP-Glycosyltransferase/glycogen phosphorylase"/>
    <property type="match status" value="1"/>
</dbReference>
<dbReference type="EMBL" id="CP000612">
    <property type="protein sequence ID" value="ABO50325.1"/>
    <property type="molecule type" value="Genomic_DNA"/>
</dbReference>
<dbReference type="AlphaFoldDB" id="A4J5H2"/>
<evidence type="ECO:0000259" key="2">
    <source>
        <dbReference type="Pfam" id="PF13439"/>
    </source>
</evidence>
<protein>
    <submittedName>
        <fullName evidence="3">1,2-diacylglycerol 3-glucosyltransferase</fullName>
        <ecNumber evidence="3">2.4.1.157</ecNumber>
    </submittedName>
</protein>
<dbReference type="eggNOG" id="COG0438">
    <property type="taxonomic scope" value="Bacteria"/>
</dbReference>
<dbReference type="InterPro" id="IPR001296">
    <property type="entry name" value="Glyco_trans_1"/>
</dbReference>
<dbReference type="GO" id="GO:0016757">
    <property type="term" value="F:glycosyltransferase activity"/>
    <property type="evidence" value="ECO:0007669"/>
    <property type="project" value="UniProtKB-KW"/>
</dbReference>
<evidence type="ECO:0000313" key="4">
    <source>
        <dbReference type="Proteomes" id="UP000001556"/>
    </source>
</evidence>
<sequence>MRIGIFTDSYKPYISGVVRSIELFTSEFEQMGHEVIIFSPNYPGVEKEKNVYRFPSVPSLAHDDFYLALPFSWGLKNFIKEKPLDIVHVHSPFILGRLGARLAKRMGIPLVFTYHTLYDQYTHYVPLGKDFSKQITRKMCVNFCNRCHLVITPTEIISHHIKNMGVTSPVNWLPTGIDLSEFSNSDRHWLKNTYKINPHDIVMLFVGRAGKEKNIPFIIKSFSLVHKQHPHTKLFLVGEGPELDNLKNLVKSLQLEDSVIWTGKLQREELIKAYCGADLFVFGSLTETQGLVIAEAKAAGLPVIAVDAFGVSNMVSHEEDGFLVQPDIQMFYQKITQLINNPDLRRKMSTNALRNVQKISSHQCAKKLENYYNELKIKAMVEKQRKEALL</sequence>